<keyword evidence="2" id="KW-1185">Reference proteome</keyword>
<evidence type="ECO:0000313" key="1">
    <source>
        <dbReference type="EMBL" id="MET3683655.1"/>
    </source>
</evidence>
<dbReference type="Proteomes" id="UP001549167">
    <property type="component" value="Unassembled WGS sequence"/>
</dbReference>
<accession>A0ABV2KY81</accession>
<reference evidence="1 2" key="1">
    <citation type="submission" date="2024-06" db="EMBL/GenBank/DDBJ databases">
        <title>Genomic Encyclopedia of Type Strains, Phase IV (KMG-IV): sequencing the most valuable type-strain genomes for metagenomic binning, comparative biology and taxonomic classification.</title>
        <authorList>
            <person name="Goeker M."/>
        </authorList>
    </citation>
    <scope>NUCLEOTIDE SEQUENCE [LARGE SCALE GENOMIC DNA]</scope>
    <source>
        <strain evidence="1 2">DSM 23520</strain>
    </source>
</reference>
<dbReference type="RefSeq" id="WP_354220246.1">
    <property type="nucleotide sequence ID" value="NZ_JBEPMX010000008.1"/>
</dbReference>
<organism evidence="1 2">
    <name type="scientific">Alkalibacillus flavidus</name>
    <dbReference type="NCBI Taxonomy" id="546021"/>
    <lineage>
        <taxon>Bacteria</taxon>
        <taxon>Bacillati</taxon>
        <taxon>Bacillota</taxon>
        <taxon>Bacilli</taxon>
        <taxon>Bacillales</taxon>
        <taxon>Bacillaceae</taxon>
        <taxon>Alkalibacillus</taxon>
    </lineage>
</organism>
<dbReference type="EMBL" id="JBEPMX010000008">
    <property type="protein sequence ID" value="MET3683655.1"/>
    <property type="molecule type" value="Genomic_DNA"/>
</dbReference>
<name>A0ABV2KY81_9BACI</name>
<gene>
    <name evidence="1" type="ORF">ABID56_001764</name>
</gene>
<sequence>MSQNTNAEQLFKKESERLPNVIYATDDRRREVYGLASEFERVMQTYKGEDLTLDDVIFAQKTTNAWLDPTVMSRPAIVSAPPGYGKSTLLEIFLWHKVRNDPNFGAIVVKERLDEIKRLAEQINNDGGDGLLQPRNKYAYYIEGFDEDRLSREIYDAQFTVQSEYNVVLMTTKQFELQTLKDSTHEFSFFKDDTGAKHPRRLLCIDEKPAMTISHRITSREINAMIDDIRAVNGKANAKVKRQYKRIREAIIKLRDHFESADIENVEELEAVNTSFKIPREFLSQFLAMFDYNKLSQLRALENIITRGGLMSLVNGTTIIQTTHKLHFDWTQYNTFILDGTGRVDPEYDPAEFYLVEPEHTPNYSNVTFHINNDHTLSKASLYGDFEAVPKIAAEVRKIAEEHDGKTLVVTYKNYIDAFQGELNDLLEADELQLKHFDSGRGSNAFRDINNAIYIGQLNKGGLTYPSQAQATVGDREGLKLDPTYNVGKNGLRYNDPVVEQYKQLDMAVNLVQETNRLRANTKAEPVHFYIFTKNEDTVKHLTESYPGCEIETFNTSQKLTGKKTAEDNIRAYFEKMKPGDSVKQSEIYKELDIDRTTFHKAIQKESMQKFIENQKISKVKTRFIKGGGE</sequence>
<proteinExistence type="predicted"/>
<protein>
    <submittedName>
        <fullName evidence="1">Uncharacterized protein</fullName>
    </submittedName>
</protein>
<comment type="caution">
    <text evidence="1">The sequence shown here is derived from an EMBL/GenBank/DDBJ whole genome shotgun (WGS) entry which is preliminary data.</text>
</comment>
<evidence type="ECO:0000313" key="2">
    <source>
        <dbReference type="Proteomes" id="UP001549167"/>
    </source>
</evidence>